<dbReference type="SUPFAM" id="SSF56112">
    <property type="entry name" value="Protein kinase-like (PK-like)"/>
    <property type="match status" value="1"/>
</dbReference>
<reference evidence="1 2" key="1">
    <citation type="journal article" date="2018" name="Evol. Lett.">
        <title>Horizontal gene cluster transfer increased hallucinogenic mushroom diversity.</title>
        <authorList>
            <person name="Reynolds H.T."/>
            <person name="Vijayakumar V."/>
            <person name="Gluck-Thaler E."/>
            <person name="Korotkin H.B."/>
            <person name="Matheny P.B."/>
            <person name="Slot J.C."/>
        </authorList>
    </citation>
    <scope>NUCLEOTIDE SEQUENCE [LARGE SCALE GENOMIC DNA]</scope>
    <source>
        <strain evidence="1 2">2629</strain>
    </source>
</reference>
<feature type="non-terminal residue" evidence="1">
    <location>
        <position position="1"/>
    </location>
</feature>
<dbReference type="InterPro" id="IPR051035">
    <property type="entry name" value="Mito_inheritance_9"/>
</dbReference>
<dbReference type="GO" id="GO:0005739">
    <property type="term" value="C:mitochondrion"/>
    <property type="evidence" value="ECO:0007669"/>
    <property type="project" value="TreeGrafter"/>
</dbReference>
<gene>
    <name evidence="1" type="ORF">CVT24_011988</name>
</gene>
<keyword evidence="2" id="KW-1185">Reference proteome</keyword>
<dbReference type="Proteomes" id="UP000284842">
    <property type="component" value="Unassembled WGS sequence"/>
</dbReference>
<evidence type="ECO:0000313" key="2">
    <source>
        <dbReference type="Proteomes" id="UP000284842"/>
    </source>
</evidence>
<dbReference type="InterPro" id="IPR011009">
    <property type="entry name" value="Kinase-like_dom_sf"/>
</dbReference>
<comment type="caution">
    <text evidence="1">The sequence shown here is derived from an EMBL/GenBank/DDBJ whole genome shotgun (WGS) entry which is preliminary data.</text>
</comment>
<dbReference type="PANTHER" id="PTHR36091">
    <property type="entry name" value="ALTERED INHERITANCE OF MITOCHONDRIA PROTEIN 9, MITOCHONDRIAL"/>
    <property type="match status" value="1"/>
</dbReference>
<evidence type="ECO:0008006" key="3">
    <source>
        <dbReference type="Google" id="ProtNLM"/>
    </source>
</evidence>
<proteinExistence type="predicted"/>
<protein>
    <recommendedName>
        <fullName evidence="3">Aminoglycoside phosphotransferase domain-containing protein</fullName>
    </recommendedName>
</protein>
<sequence length="327" mass="37685">WYGRRAGLDVNRGPFLTPEEALVAPAQKEIAYLKQFGKPLLPLRRERRPSYNYQEQSPLDHLKNLERYLAIAPSILPKDPALSHFYMRHPDLHPNNIFVSLSPSSDCKIVSVFDWQHTSILPMFLLAGIPERLQNYADNVSQSMMLPSRPENLEEMDEARRDSEEYRYRCRLVHYHYVTSTMKHNPLHYAAFMDPLYALRGQLFLYAGAPWEGESSELKLALIQTKNRWDELSGGVVPCPLEFDAQDLAETAALEKDMNQVIRGFELLQAHGGVGVDGWVPAEDYESTMAFFKDVKEKALATAESEEECEEINDHWPWDDMDEEAYM</sequence>
<name>A0A409WX43_9AGAR</name>
<accession>A0A409WX43</accession>
<dbReference type="OrthoDB" id="2831558at2759"/>
<dbReference type="InParanoid" id="A0A409WX43"/>
<evidence type="ECO:0000313" key="1">
    <source>
        <dbReference type="EMBL" id="PPQ83049.1"/>
    </source>
</evidence>
<dbReference type="STRING" id="181874.A0A409WX43"/>
<dbReference type="PANTHER" id="PTHR36091:SF2">
    <property type="entry name" value="AMINOGLYCOSIDE PHOSPHOTRANSFERASE DOMAIN-CONTAINING PROTEIN"/>
    <property type="match status" value="1"/>
</dbReference>
<dbReference type="EMBL" id="NHTK01005075">
    <property type="protein sequence ID" value="PPQ83049.1"/>
    <property type="molecule type" value="Genomic_DNA"/>
</dbReference>
<dbReference type="AlphaFoldDB" id="A0A409WX43"/>
<organism evidence="1 2">
    <name type="scientific">Panaeolus cyanescens</name>
    <dbReference type="NCBI Taxonomy" id="181874"/>
    <lineage>
        <taxon>Eukaryota</taxon>
        <taxon>Fungi</taxon>
        <taxon>Dikarya</taxon>
        <taxon>Basidiomycota</taxon>
        <taxon>Agaricomycotina</taxon>
        <taxon>Agaricomycetes</taxon>
        <taxon>Agaricomycetidae</taxon>
        <taxon>Agaricales</taxon>
        <taxon>Agaricineae</taxon>
        <taxon>Galeropsidaceae</taxon>
        <taxon>Panaeolus</taxon>
    </lineage>
</organism>